<dbReference type="Proteomes" id="UP001139451">
    <property type="component" value="Unassembled WGS sequence"/>
</dbReference>
<comment type="caution">
    <text evidence="2">The sequence shown here is derived from an EMBL/GenBank/DDBJ whole genome shotgun (WGS) entry which is preliminary data.</text>
</comment>
<dbReference type="GO" id="GO:0006950">
    <property type="term" value="P:response to stress"/>
    <property type="evidence" value="ECO:0007669"/>
    <property type="project" value="UniProtKB-ARBA"/>
</dbReference>
<gene>
    <name evidence="2" type="primary">mazG</name>
    <name evidence="2" type="ORF">M9978_01450</name>
</gene>
<dbReference type="CDD" id="cd11528">
    <property type="entry name" value="NTP-PPase_MazG_Nterm"/>
    <property type="match status" value="1"/>
</dbReference>
<feature type="domain" description="NTP pyrophosphohydrolase MazG-like" evidence="1">
    <location>
        <begin position="43"/>
        <end position="116"/>
    </location>
</feature>
<sequence length="264" mass="29035">MSDREDSPAATTPQIQSPGIERLMAIMARLRDPVSGCEWDSVQTFATIAPYTIEEAYEVADAIQRGDLDDLKDELGDLLLQVIFHSRMAEEAGHFALADVIAAISDKMERRHPHIFRGAEQGGHHLWEQIKAEERGSKGRAGALDGVATGLPALLRAEKLQKRAARTGFDWPDPSGARAKIDEELAEVETADDATREEEIGDLLFAMVNWSRKLGIDPEAALRAANAKFEKRFRAMEAVAGDTFATLDLDAQEALWQQVKRAGG</sequence>
<dbReference type="GO" id="GO:0046052">
    <property type="term" value="P:UTP catabolic process"/>
    <property type="evidence" value="ECO:0007669"/>
    <property type="project" value="TreeGrafter"/>
</dbReference>
<evidence type="ECO:0000259" key="1">
    <source>
        <dbReference type="Pfam" id="PF03819"/>
    </source>
</evidence>
<dbReference type="EMBL" id="JAMLDX010000001">
    <property type="protein sequence ID" value="MCP3729082.1"/>
    <property type="molecule type" value="Genomic_DNA"/>
</dbReference>
<dbReference type="RefSeq" id="WP_254291070.1">
    <property type="nucleotide sequence ID" value="NZ_JAMLDX010000001.1"/>
</dbReference>
<dbReference type="PANTHER" id="PTHR30522:SF0">
    <property type="entry name" value="NUCLEOSIDE TRIPHOSPHATE PYROPHOSPHOHYDROLASE"/>
    <property type="match status" value="1"/>
</dbReference>
<dbReference type="FunFam" id="1.10.287.1080:FF:000001">
    <property type="entry name" value="Nucleoside triphosphate pyrophosphohydrolase"/>
    <property type="match status" value="1"/>
</dbReference>
<dbReference type="CDD" id="cd11529">
    <property type="entry name" value="NTP-PPase_MazG_Cterm"/>
    <property type="match status" value="1"/>
</dbReference>
<accession>A0A9X2HGG5</accession>
<protein>
    <submittedName>
        <fullName evidence="2">Nucleoside triphosphate pyrophosphohydrolase</fullName>
        <ecNumber evidence="2">3.6.1.9</ecNumber>
    </submittedName>
</protein>
<evidence type="ECO:0000313" key="2">
    <source>
        <dbReference type="EMBL" id="MCP3729082.1"/>
    </source>
</evidence>
<evidence type="ECO:0000313" key="3">
    <source>
        <dbReference type="Proteomes" id="UP001139451"/>
    </source>
</evidence>
<dbReference type="GO" id="GO:0046076">
    <property type="term" value="P:dTTP catabolic process"/>
    <property type="evidence" value="ECO:0007669"/>
    <property type="project" value="TreeGrafter"/>
</dbReference>
<dbReference type="AlphaFoldDB" id="A0A9X2HGG5"/>
<dbReference type="GO" id="GO:0006203">
    <property type="term" value="P:dGTP catabolic process"/>
    <property type="evidence" value="ECO:0007669"/>
    <property type="project" value="TreeGrafter"/>
</dbReference>
<dbReference type="GO" id="GO:0046081">
    <property type="term" value="P:dUTP catabolic process"/>
    <property type="evidence" value="ECO:0007669"/>
    <property type="project" value="TreeGrafter"/>
</dbReference>
<dbReference type="SUPFAM" id="SSF101386">
    <property type="entry name" value="all-alpha NTP pyrophosphatases"/>
    <property type="match status" value="2"/>
</dbReference>
<name>A0A9X2HGG5_9SPHN</name>
<dbReference type="InterPro" id="IPR011551">
    <property type="entry name" value="NTP_PyrPHydrolase_MazG"/>
</dbReference>
<dbReference type="GO" id="GO:0046061">
    <property type="term" value="P:dATP catabolic process"/>
    <property type="evidence" value="ECO:0007669"/>
    <property type="project" value="TreeGrafter"/>
</dbReference>
<organism evidence="2 3">
    <name type="scientific">Sphingomonas tagetis</name>
    <dbReference type="NCBI Taxonomy" id="2949092"/>
    <lineage>
        <taxon>Bacteria</taxon>
        <taxon>Pseudomonadati</taxon>
        <taxon>Pseudomonadota</taxon>
        <taxon>Alphaproteobacteria</taxon>
        <taxon>Sphingomonadales</taxon>
        <taxon>Sphingomonadaceae</taxon>
        <taxon>Sphingomonas</taxon>
    </lineage>
</organism>
<dbReference type="Gene3D" id="1.10.287.1080">
    <property type="entry name" value="MazG-like"/>
    <property type="match status" value="2"/>
</dbReference>
<dbReference type="NCBIfam" id="TIGR00444">
    <property type="entry name" value="mazG"/>
    <property type="match status" value="1"/>
</dbReference>
<dbReference type="Pfam" id="PF03819">
    <property type="entry name" value="MazG"/>
    <property type="match status" value="1"/>
</dbReference>
<dbReference type="GO" id="GO:0046047">
    <property type="term" value="P:TTP catabolic process"/>
    <property type="evidence" value="ECO:0007669"/>
    <property type="project" value="TreeGrafter"/>
</dbReference>
<dbReference type="EC" id="3.6.1.9" evidence="2"/>
<dbReference type="GO" id="GO:0047429">
    <property type="term" value="F:nucleoside triphosphate diphosphatase activity"/>
    <property type="evidence" value="ECO:0007669"/>
    <property type="project" value="UniProtKB-EC"/>
</dbReference>
<dbReference type="InterPro" id="IPR004518">
    <property type="entry name" value="MazG-like_dom"/>
</dbReference>
<dbReference type="PANTHER" id="PTHR30522">
    <property type="entry name" value="NUCLEOSIDE TRIPHOSPHATE PYROPHOSPHOHYDROLASE"/>
    <property type="match status" value="1"/>
</dbReference>
<proteinExistence type="predicted"/>
<keyword evidence="3" id="KW-1185">Reference proteome</keyword>
<dbReference type="InterPro" id="IPR048015">
    <property type="entry name" value="NTP-PPase_MazG-like_N"/>
</dbReference>
<dbReference type="NCBIfam" id="NF007113">
    <property type="entry name" value="PRK09562.1"/>
    <property type="match status" value="1"/>
</dbReference>
<reference evidence="2" key="1">
    <citation type="submission" date="2022-05" db="EMBL/GenBank/DDBJ databases">
        <title>Sphingomonas sp. strain MG17 Genome sequencing and assembly.</title>
        <authorList>
            <person name="Kim I."/>
        </authorList>
    </citation>
    <scope>NUCLEOTIDE SEQUENCE</scope>
    <source>
        <strain evidence="2">MG17</strain>
    </source>
</reference>
<dbReference type="InterPro" id="IPR048011">
    <property type="entry name" value="NTP-PPase_MazG-like_C"/>
</dbReference>
<keyword evidence="2" id="KW-0378">Hydrolase</keyword>